<dbReference type="EMBL" id="JAENGZ010000823">
    <property type="protein sequence ID" value="KAG6953470.1"/>
    <property type="molecule type" value="Genomic_DNA"/>
</dbReference>
<evidence type="ECO:0000313" key="2">
    <source>
        <dbReference type="Proteomes" id="UP000688947"/>
    </source>
</evidence>
<dbReference type="Proteomes" id="UP000688947">
    <property type="component" value="Unassembled WGS sequence"/>
</dbReference>
<name>A0A8T1U4H3_9STRA</name>
<proteinExistence type="predicted"/>
<organism evidence="1 2">
    <name type="scientific">Phytophthora cactorum</name>
    <dbReference type="NCBI Taxonomy" id="29920"/>
    <lineage>
        <taxon>Eukaryota</taxon>
        <taxon>Sar</taxon>
        <taxon>Stramenopiles</taxon>
        <taxon>Oomycota</taxon>
        <taxon>Peronosporomycetes</taxon>
        <taxon>Peronosporales</taxon>
        <taxon>Peronosporaceae</taxon>
        <taxon>Phytophthora</taxon>
    </lineage>
</organism>
<accession>A0A8T1U4H3</accession>
<feature type="non-terminal residue" evidence="1">
    <location>
        <position position="99"/>
    </location>
</feature>
<protein>
    <submittedName>
        <fullName evidence="1">Uncharacterized protein</fullName>
    </submittedName>
</protein>
<dbReference type="AlphaFoldDB" id="A0A8T1U4H3"/>
<gene>
    <name evidence="1" type="ORF">JG687_00012377</name>
</gene>
<dbReference type="OrthoDB" id="127559at2759"/>
<sequence length="99" mass="11409">MRNQGRKEYNRGSKLRNAVRGDGVVRVEEFLKTSMPPLVELSSFITIFVIRYRGHRAKQMTVEKRLPDSSCKPFRLSESVVRTALETIEKVIPLNEAMD</sequence>
<evidence type="ECO:0000313" key="1">
    <source>
        <dbReference type="EMBL" id="KAG6953470.1"/>
    </source>
</evidence>
<reference evidence="1" key="1">
    <citation type="submission" date="2021-01" db="EMBL/GenBank/DDBJ databases">
        <title>Phytophthora aleatoria, a newly-described species from Pinus radiata is distinct from Phytophthora cactorum isolates based on comparative genomics.</title>
        <authorList>
            <person name="Mcdougal R."/>
            <person name="Panda P."/>
            <person name="Williams N."/>
            <person name="Studholme D.J."/>
        </authorList>
    </citation>
    <scope>NUCLEOTIDE SEQUENCE</scope>
    <source>
        <strain evidence="1">NZFS 3830</strain>
    </source>
</reference>
<comment type="caution">
    <text evidence="1">The sequence shown here is derived from an EMBL/GenBank/DDBJ whole genome shotgun (WGS) entry which is preliminary data.</text>
</comment>